<sequence length="365" mass="37554">MAETIKKYVDQAALEHLIEKLGVREDQKDATVLASAKTYANGLADNYDPAGKAAELVKALEDGQVKLNKEAIAKLDGGADVEGSVKKQIEDAKTALRKEITASGYDDSALKSRISANETAIATLNGTGAGSVSKTVADAIAGIVAEAPESFDTLKEIADWISGHSSDAATMNSSIKANKASIDALAALVGTLPEGEDSKTIIEYIDKKVNNVDFSAAIATAKQEAITAAATDATTKAGQALTDAKAYADGLAKNYATAAQGKKADDALQKADIETGSTNGSVSVKGTDVPIKGLGSAAFTPATDYEKAGAVAALEAGQVATNKTNIATNASDITAAKARIQALEDVKYTAITNEEIDGYFAAKKE</sequence>
<protein>
    <submittedName>
        <fullName evidence="1">Uncharacterized protein</fullName>
    </submittedName>
</protein>
<evidence type="ECO:0000313" key="1">
    <source>
        <dbReference type="EMBL" id="DAE06956.1"/>
    </source>
</evidence>
<organism evidence="1">
    <name type="scientific">Siphoviridae sp. ctL0q1</name>
    <dbReference type="NCBI Taxonomy" id="2825449"/>
    <lineage>
        <taxon>Viruses</taxon>
        <taxon>Duplodnaviria</taxon>
        <taxon>Heunggongvirae</taxon>
        <taxon>Uroviricota</taxon>
        <taxon>Caudoviricetes</taxon>
    </lineage>
</organism>
<accession>A0A8S5PL97</accession>
<reference evidence="1" key="1">
    <citation type="journal article" date="2021" name="Proc. Natl. Acad. Sci. U.S.A.">
        <title>A Catalog of Tens of Thousands of Viruses from Human Metagenomes Reveals Hidden Associations with Chronic Diseases.</title>
        <authorList>
            <person name="Tisza M.J."/>
            <person name="Buck C.B."/>
        </authorList>
    </citation>
    <scope>NUCLEOTIDE SEQUENCE</scope>
    <source>
        <strain evidence="1">CtL0q1</strain>
    </source>
</reference>
<dbReference type="EMBL" id="BK015443">
    <property type="protein sequence ID" value="DAE06956.1"/>
    <property type="molecule type" value="Genomic_DNA"/>
</dbReference>
<proteinExistence type="predicted"/>
<name>A0A8S5PL97_9CAUD</name>